<feature type="region of interest" description="Disordered" evidence="2">
    <location>
        <begin position="35"/>
        <end position="83"/>
    </location>
</feature>
<dbReference type="Proteomes" id="UP000821853">
    <property type="component" value="Unassembled WGS sequence"/>
</dbReference>
<feature type="region of interest" description="Disordered" evidence="2">
    <location>
        <begin position="365"/>
        <end position="427"/>
    </location>
</feature>
<dbReference type="EMBL" id="JABSTR010000475">
    <property type="protein sequence ID" value="KAH9382850.1"/>
    <property type="molecule type" value="Genomic_DNA"/>
</dbReference>
<dbReference type="OMA" id="CEMIEEM"/>
<evidence type="ECO:0000256" key="1">
    <source>
        <dbReference type="SAM" id="Coils"/>
    </source>
</evidence>
<gene>
    <name evidence="3" type="ORF">HPB48_023413</name>
</gene>
<comment type="caution">
    <text evidence="3">The sequence shown here is derived from an EMBL/GenBank/DDBJ whole genome shotgun (WGS) entry which is preliminary data.</text>
</comment>
<feature type="compositionally biased region" description="Polar residues" evidence="2">
    <location>
        <begin position="574"/>
        <end position="585"/>
    </location>
</feature>
<feature type="compositionally biased region" description="Polar residues" evidence="2">
    <location>
        <begin position="45"/>
        <end position="69"/>
    </location>
</feature>
<dbReference type="VEuPathDB" id="VectorBase:HLOH_063125"/>
<feature type="region of interest" description="Disordered" evidence="2">
    <location>
        <begin position="1"/>
        <end position="23"/>
    </location>
</feature>
<dbReference type="OrthoDB" id="6500290at2759"/>
<keyword evidence="4" id="KW-1185">Reference proteome</keyword>
<dbReference type="AlphaFoldDB" id="A0A9J6H724"/>
<keyword evidence="1" id="KW-0175">Coiled coil</keyword>
<accession>A0A9J6H724</accession>
<proteinExistence type="predicted"/>
<evidence type="ECO:0000313" key="4">
    <source>
        <dbReference type="Proteomes" id="UP000821853"/>
    </source>
</evidence>
<evidence type="ECO:0000256" key="2">
    <source>
        <dbReference type="SAM" id="MobiDB-lite"/>
    </source>
</evidence>
<reference evidence="3 4" key="1">
    <citation type="journal article" date="2020" name="Cell">
        <title>Large-Scale Comparative Analyses of Tick Genomes Elucidate Their Genetic Diversity and Vector Capacities.</title>
        <authorList>
            <consortium name="Tick Genome and Microbiome Consortium (TIGMIC)"/>
            <person name="Jia N."/>
            <person name="Wang J."/>
            <person name="Shi W."/>
            <person name="Du L."/>
            <person name="Sun Y."/>
            <person name="Zhan W."/>
            <person name="Jiang J.F."/>
            <person name="Wang Q."/>
            <person name="Zhang B."/>
            <person name="Ji P."/>
            <person name="Bell-Sakyi L."/>
            <person name="Cui X.M."/>
            <person name="Yuan T.T."/>
            <person name="Jiang B.G."/>
            <person name="Yang W.F."/>
            <person name="Lam T.T."/>
            <person name="Chang Q.C."/>
            <person name="Ding S.J."/>
            <person name="Wang X.J."/>
            <person name="Zhu J.G."/>
            <person name="Ruan X.D."/>
            <person name="Zhao L."/>
            <person name="Wei J.T."/>
            <person name="Ye R.Z."/>
            <person name="Que T.C."/>
            <person name="Du C.H."/>
            <person name="Zhou Y.H."/>
            <person name="Cheng J.X."/>
            <person name="Dai P.F."/>
            <person name="Guo W.B."/>
            <person name="Han X.H."/>
            <person name="Huang E.J."/>
            <person name="Li L.F."/>
            <person name="Wei W."/>
            <person name="Gao Y.C."/>
            <person name="Liu J.Z."/>
            <person name="Shao H.Z."/>
            <person name="Wang X."/>
            <person name="Wang C.C."/>
            <person name="Yang T.C."/>
            <person name="Huo Q.B."/>
            <person name="Li W."/>
            <person name="Chen H.Y."/>
            <person name="Chen S.E."/>
            <person name="Zhou L.G."/>
            <person name="Ni X.B."/>
            <person name="Tian J.H."/>
            <person name="Sheng Y."/>
            <person name="Liu T."/>
            <person name="Pan Y.S."/>
            <person name="Xia L.Y."/>
            <person name="Li J."/>
            <person name="Zhao F."/>
            <person name="Cao W.C."/>
        </authorList>
    </citation>
    <scope>NUCLEOTIDE SEQUENCE [LARGE SCALE GENOMIC DNA]</scope>
    <source>
        <strain evidence="3">HaeL-2018</strain>
    </source>
</reference>
<feature type="compositionally biased region" description="Basic and acidic residues" evidence="2">
    <location>
        <begin position="385"/>
        <end position="395"/>
    </location>
</feature>
<feature type="coiled-coil region" evidence="1">
    <location>
        <begin position="477"/>
        <end position="504"/>
    </location>
</feature>
<protein>
    <recommendedName>
        <fullName evidence="5">CCHC-type domain-containing protein</fullName>
    </recommendedName>
</protein>
<name>A0A9J6H724_HAELO</name>
<sequence length="585" mass="65345">METEHGNCDPHILSDDPAGIEDRPERIAPTWTEVVSRNSQRHLRQQQSHLVGQPSHQQHGSLPNCTTPQHHSRTDKRLPHQPRLPPLLLEDYKVVIRPRTGLILAQWLIQCVTNAISAAAQISDATQDRITFRIRRDQNLVVVSTPDLDIAKKIQQITTLNMESKQYEVTAYIAVSDNLSKGIITGIAANTTTDELVEHLRSPNAEIIHDRMMGKSTTALLTFAGLRVPHYINYYLGEYGCRVFQPRHQVCRICLKLGHRADVCPSPDTQRCSACETVNPVPDHVCVLRCANCHADHPATDPRCPVRQRRPYNKTHVLRSLASTNRSPPFFPPATTQQCNTTDCTGETVAHQTQGSLQSCATTEHPLADSKLPSTESRSCGRSNSPDRRRGDRGRSASHGQSRVPGCSREASDSRGNQAPPNFRPQSTNLKVSWTEQFPPLPSNNTSSSHPITTPCPTFTHAPPIPDALQAMRTDPQAQFTATIQKLQADVDELRQQHTRALQHYTATIDEIRSQLRTHHESLQNELRTLVTDAIREVLKQAQPQPILPLTLPVDTHGGHRDHRDLRRVHPCLTPTTDRPGNALN</sequence>
<evidence type="ECO:0000313" key="3">
    <source>
        <dbReference type="EMBL" id="KAH9382850.1"/>
    </source>
</evidence>
<feature type="region of interest" description="Disordered" evidence="2">
    <location>
        <begin position="557"/>
        <end position="585"/>
    </location>
</feature>
<feature type="compositionally biased region" description="Polar residues" evidence="2">
    <location>
        <begin position="414"/>
        <end position="427"/>
    </location>
</feature>
<evidence type="ECO:0008006" key="5">
    <source>
        <dbReference type="Google" id="ProtNLM"/>
    </source>
</evidence>
<organism evidence="3 4">
    <name type="scientific">Haemaphysalis longicornis</name>
    <name type="common">Bush tick</name>
    <dbReference type="NCBI Taxonomy" id="44386"/>
    <lineage>
        <taxon>Eukaryota</taxon>
        <taxon>Metazoa</taxon>
        <taxon>Ecdysozoa</taxon>
        <taxon>Arthropoda</taxon>
        <taxon>Chelicerata</taxon>
        <taxon>Arachnida</taxon>
        <taxon>Acari</taxon>
        <taxon>Parasitiformes</taxon>
        <taxon>Ixodida</taxon>
        <taxon>Ixodoidea</taxon>
        <taxon>Ixodidae</taxon>
        <taxon>Haemaphysalinae</taxon>
        <taxon>Haemaphysalis</taxon>
    </lineage>
</organism>